<keyword evidence="1" id="KW-1133">Transmembrane helix</keyword>
<keyword evidence="3" id="KW-1185">Reference proteome</keyword>
<dbReference type="EMBL" id="CP070368">
    <property type="protein sequence ID" value="QRZ13964.1"/>
    <property type="molecule type" value="Genomic_DNA"/>
</dbReference>
<gene>
    <name evidence="2" type="ORF">JWJ88_04695</name>
</gene>
<protein>
    <submittedName>
        <fullName evidence="2">Uncharacterized protein</fullName>
    </submittedName>
</protein>
<feature type="transmembrane region" description="Helical" evidence="1">
    <location>
        <begin position="20"/>
        <end position="40"/>
    </location>
</feature>
<reference evidence="2 3" key="1">
    <citation type="submission" date="2021-02" db="EMBL/GenBank/DDBJ databases">
        <title>Paracoccus methylovroum sp.nov., a new methanol and methylamine utilizing methylotrophic denitrifer.</title>
        <authorList>
            <person name="Timsy T."/>
            <person name="Behrendt U."/>
            <person name="Ulrich A."/>
            <person name="Spanner T."/>
            <person name="Foesel B.U."/>
            <person name="Horn M.A."/>
            <person name="Kolb S."/>
        </authorList>
    </citation>
    <scope>NUCLEOTIDE SEQUENCE [LARGE SCALE GENOMIC DNA]</scope>
    <source>
        <strain evidence="2 3">H4-D09</strain>
    </source>
</reference>
<evidence type="ECO:0000313" key="3">
    <source>
        <dbReference type="Proteomes" id="UP000663629"/>
    </source>
</evidence>
<feature type="transmembrane region" description="Helical" evidence="1">
    <location>
        <begin position="46"/>
        <end position="64"/>
    </location>
</feature>
<name>A0ABX7JJT4_9RHOB</name>
<accession>A0ABX7JJT4</accession>
<proteinExistence type="predicted"/>
<keyword evidence="1" id="KW-0812">Transmembrane</keyword>
<evidence type="ECO:0000313" key="2">
    <source>
        <dbReference type="EMBL" id="QRZ13964.1"/>
    </source>
</evidence>
<sequence length="65" mass="6661">MSQPLTPAEARSEARTATGLFVFAGLVVLISVLALAVWGLPALTMVALAATLLVYLMLAAYAAGL</sequence>
<dbReference type="RefSeq" id="WP_205294944.1">
    <property type="nucleotide sequence ID" value="NZ_CP070368.1"/>
</dbReference>
<keyword evidence="1" id="KW-0472">Membrane</keyword>
<evidence type="ECO:0000256" key="1">
    <source>
        <dbReference type="SAM" id="Phobius"/>
    </source>
</evidence>
<dbReference type="Proteomes" id="UP000663629">
    <property type="component" value="Chromosome 1"/>
</dbReference>
<organism evidence="2 3">
    <name type="scientific">Paracoccus methylovorus</name>
    <dbReference type="NCBI Taxonomy" id="2812658"/>
    <lineage>
        <taxon>Bacteria</taxon>
        <taxon>Pseudomonadati</taxon>
        <taxon>Pseudomonadota</taxon>
        <taxon>Alphaproteobacteria</taxon>
        <taxon>Rhodobacterales</taxon>
        <taxon>Paracoccaceae</taxon>
        <taxon>Paracoccus</taxon>
    </lineage>
</organism>